<dbReference type="GeneID" id="89289528"/>
<dbReference type="Pfam" id="PF00329">
    <property type="entry name" value="Complex1_30kDa"/>
    <property type="match status" value="1"/>
</dbReference>
<evidence type="ECO:0000256" key="1">
    <source>
        <dbReference type="ARBA" id="ARBA00007569"/>
    </source>
</evidence>
<name>A0ABM8IZZ2_9CREN</name>
<dbReference type="InterPro" id="IPR001268">
    <property type="entry name" value="NADH_UbQ_OxRdtase_30kDa_su"/>
</dbReference>
<dbReference type="RefSeq" id="WP_338248800.1">
    <property type="nucleotide sequence ID" value="NZ_AP028907.1"/>
</dbReference>
<evidence type="ECO:0000259" key="2">
    <source>
        <dbReference type="Pfam" id="PF00329"/>
    </source>
</evidence>
<gene>
    <name evidence="3" type="ORF">PABY_15180</name>
</gene>
<sequence>MKQRLLKIRGREIELVEKKPRRLEARIDDPWALPEAVASLLEAYPDGVYISAITAVDLPQEESIELDYIFWVIPEKTAVTLRTRVPRADPRAPSIAGLLPGASAYEQEVYDLMGVVFEGNESLRRIFTPPDIGSGYPLRKDWKEG</sequence>
<dbReference type="InterPro" id="IPR037232">
    <property type="entry name" value="NADH_quin_OxRdtase_su_C/D-like"/>
</dbReference>
<evidence type="ECO:0000313" key="3">
    <source>
        <dbReference type="EMBL" id="BES81951.1"/>
    </source>
</evidence>
<accession>A0ABM8IZZ2</accession>
<dbReference type="Proteomes" id="UP001341135">
    <property type="component" value="Chromosome"/>
</dbReference>
<evidence type="ECO:0000313" key="4">
    <source>
        <dbReference type="Proteomes" id="UP001341135"/>
    </source>
</evidence>
<comment type="similarity">
    <text evidence="1">Belongs to the complex I 30 kDa subunit family.</text>
</comment>
<dbReference type="PANTHER" id="PTHR10884:SF14">
    <property type="entry name" value="NADH DEHYDROGENASE [UBIQUINONE] IRON-SULFUR PROTEIN 3, MITOCHONDRIAL"/>
    <property type="match status" value="1"/>
</dbReference>
<dbReference type="Gene3D" id="3.30.460.80">
    <property type="entry name" value="NADH:ubiquinone oxidoreductase, 30kDa subunit"/>
    <property type="match status" value="1"/>
</dbReference>
<organism evidence="3 4">
    <name type="scientific">Pyrodictium abyssi</name>
    <dbReference type="NCBI Taxonomy" id="54256"/>
    <lineage>
        <taxon>Archaea</taxon>
        <taxon>Thermoproteota</taxon>
        <taxon>Thermoprotei</taxon>
        <taxon>Desulfurococcales</taxon>
        <taxon>Pyrodictiaceae</taxon>
        <taxon>Pyrodictium</taxon>
    </lineage>
</organism>
<dbReference type="SUPFAM" id="SSF143243">
    <property type="entry name" value="Nqo5-like"/>
    <property type="match status" value="1"/>
</dbReference>
<dbReference type="PANTHER" id="PTHR10884">
    <property type="entry name" value="NADH DEHYDROGENASE UBIQUINONE IRON-SULFUR PROTEIN 3"/>
    <property type="match status" value="1"/>
</dbReference>
<reference evidence="3 4" key="1">
    <citation type="submission" date="2023-09" db="EMBL/GenBank/DDBJ databases">
        <title>Pyrofollis japonicus gen. nov. sp. nov., a novel member of the family Pyrodictiaceae isolated from the Iheya North hydrothermal field.</title>
        <authorList>
            <person name="Miyazaki U."/>
            <person name="Sanari M."/>
            <person name="Tame A."/>
            <person name="Kitajima M."/>
            <person name="Okamoto A."/>
            <person name="Sawayama S."/>
            <person name="Miyazaki J."/>
            <person name="Takai K."/>
            <person name="Nakagawa S."/>
        </authorList>
    </citation>
    <scope>NUCLEOTIDE SEQUENCE [LARGE SCALE GENOMIC DNA]</scope>
    <source>
        <strain evidence="3 4">AV2</strain>
    </source>
</reference>
<proteinExistence type="inferred from homology"/>
<feature type="domain" description="NADH:ubiquinone oxidoreductase 30kDa subunit" evidence="2">
    <location>
        <begin position="37"/>
        <end position="143"/>
    </location>
</feature>
<protein>
    <recommendedName>
        <fullName evidence="2">NADH:ubiquinone oxidoreductase 30kDa subunit domain-containing protein</fullName>
    </recommendedName>
</protein>
<dbReference type="EMBL" id="AP028907">
    <property type="protein sequence ID" value="BES81951.1"/>
    <property type="molecule type" value="Genomic_DNA"/>
</dbReference>
<keyword evidence="4" id="KW-1185">Reference proteome</keyword>